<dbReference type="Gene3D" id="3.40.50.12230">
    <property type="match status" value="1"/>
</dbReference>
<dbReference type="AlphaFoldDB" id="A0A6V8P4L0"/>
<dbReference type="InterPro" id="IPR036477">
    <property type="entry name" value="Formyl_transf_N_sf"/>
</dbReference>
<dbReference type="CDD" id="cd08653">
    <property type="entry name" value="FMT_core_like_3"/>
    <property type="match status" value="1"/>
</dbReference>
<dbReference type="PANTHER" id="PTHR11138:SF5">
    <property type="entry name" value="METHIONYL-TRNA FORMYLTRANSFERASE, MITOCHONDRIAL"/>
    <property type="match status" value="1"/>
</dbReference>
<reference evidence="2 3" key="1">
    <citation type="journal article" date="2020" name="Front. Microbiol.">
        <title>Single-cell genomics of novel Actinobacteria with the Wood-Ljungdahl pathway discovered in a serpentinizing system.</title>
        <authorList>
            <person name="Merino N."/>
            <person name="Kawai M."/>
            <person name="Boyd E.S."/>
            <person name="Colman D.R."/>
            <person name="McGlynn S.E."/>
            <person name="Nealson K.H."/>
            <person name="Kurokawa K."/>
            <person name="Hongoh Y."/>
        </authorList>
    </citation>
    <scope>NUCLEOTIDE SEQUENCE [LARGE SCALE GENOMIC DNA]</scope>
    <source>
        <strain evidence="2 3">S33</strain>
    </source>
</reference>
<keyword evidence="2" id="KW-0808">Transferase</keyword>
<feature type="domain" description="Formyl transferase N-terminal" evidence="1">
    <location>
        <begin position="102"/>
        <end position="244"/>
    </location>
</feature>
<dbReference type="EMBL" id="BLRY01000022">
    <property type="protein sequence ID" value="GFP27233.1"/>
    <property type="molecule type" value="Genomic_DNA"/>
</dbReference>
<evidence type="ECO:0000313" key="3">
    <source>
        <dbReference type="Proteomes" id="UP000591948"/>
    </source>
</evidence>
<protein>
    <submittedName>
        <fullName evidence="2">Methionyl-tRNA formyltransferase</fullName>
    </submittedName>
</protein>
<evidence type="ECO:0000259" key="1">
    <source>
        <dbReference type="Pfam" id="PF00551"/>
    </source>
</evidence>
<dbReference type="Proteomes" id="UP000591948">
    <property type="component" value="Unassembled WGS sequence"/>
</dbReference>
<proteinExistence type="predicted"/>
<evidence type="ECO:0000313" key="2">
    <source>
        <dbReference type="EMBL" id="GFP27233.1"/>
    </source>
</evidence>
<dbReference type="InterPro" id="IPR002376">
    <property type="entry name" value="Formyl_transf_N"/>
</dbReference>
<organism evidence="2 3">
    <name type="scientific">Candidatus Hakubella thermalkaliphila</name>
    <dbReference type="NCBI Taxonomy" id="2754717"/>
    <lineage>
        <taxon>Bacteria</taxon>
        <taxon>Bacillati</taxon>
        <taxon>Actinomycetota</taxon>
        <taxon>Actinomycetota incertae sedis</taxon>
        <taxon>Candidatus Hakubellales</taxon>
        <taxon>Candidatus Hakubellaceae</taxon>
        <taxon>Candidatus Hakubella</taxon>
    </lineage>
</organism>
<dbReference type="PANTHER" id="PTHR11138">
    <property type="entry name" value="METHIONYL-TRNA FORMYLTRANSFERASE"/>
    <property type="match status" value="1"/>
</dbReference>
<dbReference type="GO" id="GO:0005829">
    <property type="term" value="C:cytosol"/>
    <property type="evidence" value="ECO:0007669"/>
    <property type="project" value="TreeGrafter"/>
</dbReference>
<name>A0A6V8P4L0_9ACTN</name>
<gene>
    <name evidence="2" type="ORF">HKBW3S33_00647</name>
</gene>
<dbReference type="SUPFAM" id="SSF53328">
    <property type="entry name" value="Formyltransferase"/>
    <property type="match status" value="1"/>
</dbReference>
<dbReference type="GO" id="GO:0004479">
    <property type="term" value="F:methionyl-tRNA formyltransferase activity"/>
    <property type="evidence" value="ECO:0007669"/>
    <property type="project" value="TreeGrafter"/>
</dbReference>
<accession>A0A6V8P4L0</accession>
<dbReference type="Pfam" id="PF00551">
    <property type="entry name" value="Formyl_trans_N"/>
    <property type="match status" value="1"/>
</dbReference>
<sequence length="290" mass="33659">MTQDGFGNMRVVLLTKLEGGIQRGVDQAILRILKEKDMDLVGVVVERTIHGPFIPFVRNKVRRYIRIYGLWGFWRILTKALEISSKFWQSKLGQIVDRTNRAQEEKNKRYRSFTELRKDIDFPLFFTKNIHSDESLSLIQQLQPDLIVVYGHRILKRPIFEIPREGAINLHHGKVPYYRGGPPCFWELYHQEKTVGVTVHYIDEGLDTGDIILQKEIPIDTCDTLESLRDKIYPLGVEMLVQAINLIKEGKVRAVPQDRSKGKTYSAPTIKQEAHLRKILKERQQLKGIS</sequence>
<comment type="caution">
    <text evidence="2">The sequence shown here is derived from an EMBL/GenBank/DDBJ whole genome shotgun (WGS) entry which is preliminary data.</text>
</comment>
<keyword evidence="3" id="KW-1185">Reference proteome</keyword>